<evidence type="ECO:0000313" key="2">
    <source>
        <dbReference type="EMBL" id="EKM50717.1"/>
    </source>
</evidence>
<reference evidence="2 3" key="1">
    <citation type="journal article" date="2012" name="BMC Genomics">
        <title>Comparative genomics of the white-rot fungi, Phanerochaete carnosa and P. chrysosporium, to elucidate the genetic basis of the distinct wood types they colonize.</title>
        <authorList>
            <person name="Suzuki H."/>
            <person name="MacDonald J."/>
            <person name="Syed K."/>
            <person name="Salamov A."/>
            <person name="Hori C."/>
            <person name="Aerts A."/>
            <person name="Henrissat B."/>
            <person name="Wiebenga A."/>
            <person name="vanKuyk P.A."/>
            <person name="Barry K."/>
            <person name="Lindquist E."/>
            <person name="LaButti K."/>
            <person name="Lapidus A."/>
            <person name="Lucas S."/>
            <person name="Coutinho P."/>
            <person name="Gong Y."/>
            <person name="Samejima M."/>
            <person name="Mahadevan R."/>
            <person name="Abou-Zaid M."/>
            <person name="de Vries R.P."/>
            <person name="Igarashi K."/>
            <person name="Yadav J.S."/>
            <person name="Grigoriev I.V."/>
            <person name="Master E.R."/>
        </authorList>
    </citation>
    <scope>NUCLEOTIDE SEQUENCE [LARGE SCALE GENOMIC DNA]</scope>
    <source>
        <strain evidence="2 3">HHB-10118-sp</strain>
    </source>
</reference>
<dbReference type="GO" id="GO:0006261">
    <property type="term" value="P:DNA-templated DNA replication"/>
    <property type="evidence" value="ECO:0007669"/>
    <property type="project" value="TreeGrafter"/>
</dbReference>
<dbReference type="HOGENOM" id="CLU_077732_1_0_1"/>
<dbReference type="PANTHER" id="PTHR14303">
    <property type="entry name" value="DNA POLYMERASE DELTA SUBUNIT 4"/>
    <property type="match status" value="1"/>
</dbReference>
<dbReference type="Proteomes" id="UP000008370">
    <property type="component" value="Unassembled WGS sequence"/>
</dbReference>
<accession>K5WKC4</accession>
<dbReference type="PANTHER" id="PTHR14303:SF0">
    <property type="entry name" value="DNA POLYMERASE DELTA SUBUNIT 4"/>
    <property type="match status" value="1"/>
</dbReference>
<feature type="compositionally biased region" description="Basic residues" evidence="1">
    <location>
        <begin position="1"/>
        <end position="10"/>
    </location>
</feature>
<evidence type="ECO:0008006" key="4">
    <source>
        <dbReference type="Google" id="ProtNLM"/>
    </source>
</evidence>
<dbReference type="GO" id="GO:0000731">
    <property type="term" value="P:DNA synthesis involved in DNA repair"/>
    <property type="evidence" value="ECO:0007669"/>
    <property type="project" value="InterPro"/>
</dbReference>
<feature type="compositionally biased region" description="Basic residues" evidence="1">
    <location>
        <begin position="160"/>
        <end position="173"/>
    </location>
</feature>
<feature type="compositionally biased region" description="Low complexity" evidence="1">
    <location>
        <begin position="135"/>
        <end position="144"/>
    </location>
</feature>
<dbReference type="KEGG" id="pco:PHACADRAFT_264153"/>
<gene>
    <name evidence="2" type="ORF">PHACADRAFT_264153</name>
</gene>
<dbReference type="GeneID" id="18918756"/>
<proteinExistence type="predicted"/>
<feature type="compositionally biased region" description="Basic and acidic residues" evidence="1">
    <location>
        <begin position="182"/>
        <end position="193"/>
    </location>
</feature>
<name>K5WKC4_PHACS</name>
<dbReference type="EMBL" id="JH930478">
    <property type="protein sequence ID" value="EKM50717.1"/>
    <property type="molecule type" value="Genomic_DNA"/>
</dbReference>
<dbReference type="Pfam" id="PF04081">
    <property type="entry name" value="DNA_pol_delta_4"/>
    <property type="match status" value="1"/>
</dbReference>
<evidence type="ECO:0000256" key="1">
    <source>
        <dbReference type="SAM" id="MobiDB-lite"/>
    </source>
</evidence>
<dbReference type="InParanoid" id="K5WKC4"/>
<feature type="compositionally biased region" description="Acidic residues" evidence="1">
    <location>
        <begin position="112"/>
        <end position="122"/>
    </location>
</feature>
<dbReference type="STRING" id="650164.K5WKC4"/>
<feature type="compositionally biased region" description="Polar residues" evidence="1">
    <location>
        <begin position="34"/>
        <end position="48"/>
    </location>
</feature>
<dbReference type="GO" id="GO:0043625">
    <property type="term" value="C:delta DNA polymerase complex"/>
    <property type="evidence" value="ECO:0007669"/>
    <property type="project" value="TreeGrafter"/>
</dbReference>
<dbReference type="RefSeq" id="XP_007400980.1">
    <property type="nucleotide sequence ID" value="XM_007400918.1"/>
</dbReference>
<dbReference type="AlphaFoldDB" id="K5WKC4"/>
<evidence type="ECO:0000313" key="3">
    <source>
        <dbReference type="Proteomes" id="UP000008370"/>
    </source>
</evidence>
<dbReference type="InterPro" id="IPR007218">
    <property type="entry name" value="DNA_pol_delta_4"/>
</dbReference>
<sequence>MARRTIKPKILKQTSLSFPAKRSNIASGGKEKQSQSSASATPLQTTADISDVDDVTSTYEPSDLEEVEHIATLAKEDDEAEQVSDSEPERTLTSRTKAGKRAAQSVEGKEKEEEDGIEDEGEEKERPKKKRRVSVRVAKSAAASIEVPPKGEESFDPSAKKGKGKRTRGKKSLAKSVFGSREGVENSEGNREADWATESKKIKITAKGNGKGAVAKHVDVLKMREYFSYVRAQQGNVKPIHAQNHSMEDHILRFFDLSYQYGPCIGVSRLQRWGRAEALGLSPPGVVKQLLTNEDGTERVEVKECVFFGEV</sequence>
<dbReference type="GO" id="GO:0003887">
    <property type="term" value="F:DNA-directed DNA polymerase activity"/>
    <property type="evidence" value="ECO:0007669"/>
    <property type="project" value="TreeGrafter"/>
</dbReference>
<keyword evidence="3" id="KW-1185">Reference proteome</keyword>
<dbReference type="OrthoDB" id="337486at2759"/>
<protein>
    <recommendedName>
        <fullName evidence="4">DNA polymerase delta subunit 4</fullName>
    </recommendedName>
</protein>
<feature type="region of interest" description="Disordered" evidence="1">
    <location>
        <begin position="1"/>
        <end position="193"/>
    </location>
</feature>
<feature type="compositionally biased region" description="Acidic residues" evidence="1">
    <location>
        <begin position="76"/>
        <end position="86"/>
    </location>
</feature>
<organism evidence="2 3">
    <name type="scientific">Phanerochaete carnosa (strain HHB-10118-sp)</name>
    <name type="common">White-rot fungus</name>
    <name type="synonym">Peniophora carnosa</name>
    <dbReference type="NCBI Taxonomy" id="650164"/>
    <lineage>
        <taxon>Eukaryota</taxon>
        <taxon>Fungi</taxon>
        <taxon>Dikarya</taxon>
        <taxon>Basidiomycota</taxon>
        <taxon>Agaricomycotina</taxon>
        <taxon>Agaricomycetes</taxon>
        <taxon>Polyporales</taxon>
        <taxon>Phanerochaetaceae</taxon>
        <taxon>Phanerochaete</taxon>
    </lineage>
</organism>